<comment type="caution">
    <text evidence="3">The sequence shown here is derived from an EMBL/GenBank/DDBJ whole genome shotgun (WGS) entry which is preliminary data.</text>
</comment>
<dbReference type="PANTHER" id="PTHR42924:SF3">
    <property type="entry name" value="POLYMERASE_HISTIDINOL PHOSPHATASE N-TERMINAL DOMAIN-CONTAINING PROTEIN"/>
    <property type="match status" value="1"/>
</dbReference>
<protein>
    <recommendedName>
        <fullName evidence="2">Polymerase/histidinol phosphatase N-terminal domain-containing protein</fullName>
    </recommendedName>
</protein>
<dbReference type="GO" id="GO:0004534">
    <property type="term" value="F:5'-3' RNA exonuclease activity"/>
    <property type="evidence" value="ECO:0007669"/>
    <property type="project" value="TreeGrafter"/>
</dbReference>
<dbReference type="RefSeq" id="WP_145715378.1">
    <property type="nucleotide sequence ID" value="NZ_BAAAFY010000001.1"/>
</dbReference>
<evidence type="ECO:0000313" key="3">
    <source>
        <dbReference type="EMBL" id="TWI89222.1"/>
    </source>
</evidence>
<feature type="signal peptide" evidence="1">
    <location>
        <begin position="1"/>
        <end position="18"/>
    </location>
</feature>
<feature type="chain" id="PRO_5021919564" description="Polymerase/histidinol phosphatase N-terminal domain-containing protein" evidence="1">
    <location>
        <begin position="19"/>
        <end position="385"/>
    </location>
</feature>
<name>A0A562T6V4_CHIJA</name>
<accession>A0A562T6V4</accession>
<dbReference type="SMART" id="SM00481">
    <property type="entry name" value="POLIIIAc"/>
    <property type="match status" value="1"/>
</dbReference>
<dbReference type="InterPro" id="IPR003141">
    <property type="entry name" value="Pol/His_phosphatase_N"/>
</dbReference>
<dbReference type="InterPro" id="IPR032165">
    <property type="entry name" value="DUF5001"/>
</dbReference>
<dbReference type="InterPro" id="IPR004013">
    <property type="entry name" value="PHP_dom"/>
</dbReference>
<dbReference type="InterPro" id="IPR052018">
    <property type="entry name" value="PHP_domain"/>
</dbReference>
<dbReference type="OrthoDB" id="9804333at2"/>
<proteinExistence type="predicted"/>
<keyword evidence="1" id="KW-0732">Signal</keyword>
<dbReference type="InterPro" id="IPR016195">
    <property type="entry name" value="Pol/histidinol_Pase-like"/>
</dbReference>
<organism evidence="3 4">
    <name type="scientific">Chitinophaga japonensis</name>
    <name type="common">Flexibacter japonensis</name>
    <dbReference type="NCBI Taxonomy" id="104662"/>
    <lineage>
        <taxon>Bacteria</taxon>
        <taxon>Pseudomonadati</taxon>
        <taxon>Bacteroidota</taxon>
        <taxon>Chitinophagia</taxon>
        <taxon>Chitinophagales</taxon>
        <taxon>Chitinophagaceae</taxon>
        <taxon>Chitinophaga</taxon>
    </lineage>
</organism>
<reference evidence="3 4" key="1">
    <citation type="journal article" date="2013" name="Stand. Genomic Sci.">
        <title>Genomic Encyclopedia of Type Strains, Phase I: The one thousand microbial genomes (KMG-I) project.</title>
        <authorList>
            <person name="Kyrpides N.C."/>
            <person name="Woyke T."/>
            <person name="Eisen J.A."/>
            <person name="Garrity G."/>
            <person name="Lilburn T.G."/>
            <person name="Beck B.J."/>
            <person name="Whitman W.B."/>
            <person name="Hugenholtz P."/>
            <person name="Klenk H.P."/>
        </authorList>
    </citation>
    <scope>NUCLEOTIDE SEQUENCE [LARGE SCALE GENOMIC DNA]</scope>
    <source>
        <strain evidence="3 4">DSM 13484</strain>
    </source>
</reference>
<evidence type="ECO:0000313" key="4">
    <source>
        <dbReference type="Proteomes" id="UP000316778"/>
    </source>
</evidence>
<keyword evidence="4" id="KW-1185">Reference proteome</keyword>
<dbReference type="Pfam" id="PF02811">
    <property type="entry name" value="PHP"/>
    <property type="match status" value="1"/>
</dbReference>
<dbReference type="PANTHER" id="PTHR42924">
    <property type="entry name" value="EXONUCLEASE"/>
    <property type="match status" value="1"/>
</dbReference>
<dbReference type="EMBL" id="VLLG01000003">
    <property type="protein sequence ID" value="TWI89222.1"/>
    <property type="molecule type" value="Genomic_DNA"/>
</dbReference>
<evidence type="ECO:0000259" key="2">
    <source>
        <dbReference type="SMART" id="SM00481"/>
    </source>
</evidence>
<gene>
    <name evidence="3" type="ORF">LX66_3316</name>
</gene>
<dbReference type="Proteomes" id="UP000316778">
    <property type="component" value="Unassembled WGS sequence"/>
</dbReference>
<feature type="domain" description="Polymerase/histidinol phosphatase N-terminal" evidence="2">
    <location>
        <begin position="38"/>
        <end position="115"/>
    </location>
</feature>
<dbReference type="SUPFAM" id="SSF89550">
    <property type="entry name" value="PHP domain-like"/>
    <property type="match status" value="1"/>
</dbReference>
<dbReference type="Gene3D" id="3.20.20.140">
    <property type="entry name" value="Metal-dependent hydrolases"/>
    <property type="match status" value="1"/>
</dbReference>
<sequence length="385" mass="43736">MKLLATLCLLSTALLCRAQQQPGKTIFPGIPGYHTLKCDFHMHTVFSDGHVWPSFRVYEAVRDGLDAIAITPHIDYEGQPDDLEKNYNRPYEIAQEAAKKSGLIVIRGVEISPRMPPHHCNAIFVQDANAIPARYMKRTKKAFVMKDSVSREDIMASFEAVKKQGAFIFHNHPQFNWWDEKRFGHERFNDAHQALLAKDMLQGIEVVNSTRYMPYAHALALQYNLAMLANSDEHRDISNTYRDSHRPMTLVFAGEHSAAGIREALDARRTAVYFRDYLAGRPAEMEALLKACVTVTTKHGKDKDAPALVVLLDNRSGFPFSLRLRAPYLFVNLPLGRVTLPPHTVTEVRLQTAWEYPEKIKLQAGVENVLVAPDQELETEWEVGW</sequence>
<dbReference type="GO" id="GO:0035312">
    <property type="term" value="F:5'-3' DNA exonuclease activity"/>
    <property type="evidence" value="ECO:0007669"/>
    <property type="project" value="TreeGrafter"/>
</dbReference>
<evidence type="ECO:0000256" key="1">
    <source>
        <dbReference type="SAM" id="SignalP"/>
    </source>
</evidence>
<dbReference type="AlphaFoldDB" id="A0A562T6V4"/>
<dbReference type="Pfam" id="PF16392">
    <property type="entry name" value="DUF5001"/>
    <property type="match status" value="1"/>
</dbReference>